<keyword evidence="8" id="KW-1185">Reference proteome</keyword>
<dbReference type="EMBL" id="VRYZ01000006">
    <property type="protein sequence ID" value="TXS90468.1"/>
    <property type="molecule type" value="Genomic_DNA"/>
</dbReference>
<reference evidence="7 8" key="1">
    <citation type="submission" date="2019-08" db="EMBL/GenBank/DDBJ databases">
        <title>Parahaliea maris sp. nov., isolated from the surface seawater.</title>
        <authorList>
            <person name="Liu Y."/>
        </authorList>
    </citation>
    <scope>NUCLEOTIDE SEQUENCE [LARGE SCALE GENOMIC DNA]</scope>
    <source>
        <strain evidence="7 8">S2-26</strain>
    </source>
</reference>
<accession>A0A5C8ZPV4</accession>
<organism evidence="7 8">
    <name type="scientific">Parahaliea aestuarii</name>
    <dbReference type="NCBI Taxonomy" id="1852021"/>
    <lineage>
        <taxon>Bacteria</taxon>
        <taxon>Pseudomonadati</taxon>
        <taxon>Pseudomonadota</taxon>
        <taxon>Gammaproteobacteria</taxon>
        <taxon>Cellvibrionales</taxon>
        <taxon>Halieaceae</taxon>
        <taxon>Parahaliea</taxon>
    </lineage>
</organism>
<evidence type="ECO:0000256" key="4">
    <source>
        <dbReference type="ARBA" id="ARBA00022679"/>
    </source>
</evidence>
<comment type="caution">
    <text evidence="7">The sequence shown here is derived from an EMBL/GenBank/DDBJ whole genome shotgun (WGS) entry which is preliminary data.</text>
</comment>
<sequence length="158" mass="17808">MIFLTVGTQLPFDRLVATVDAYCAAHPGEEVFGQIGDGRYQPENFAAVPFLSATQCRSQFRRAELVIAHVGIGSIFTALEFAKPIVMMARLAQHSEHRDNHQEQTLRYFSRLQHCYPINDADQLADALVQARQHPEQRETVSRFAPETTLNALRKVLA</sequence>
<proteinExistence type="inferred from homology"/>
<evidence type="ECO:0000256" key="2">
    <source>
        <dbReference type="ARBA" id="ARBA00006962"/>
    </source>
</evidence>
<dbReference type="RefSeq" id="WP_148064994.1">
    <property type="nucleotide sequence ID" value="NZ_VRYZ01000006.1"/>
</dbReference>
<dbReference type="InterPro" id="IPR039042">
    <property type="entry name" value="Alg13-like"/>
</dbReference>
<keyword evidence="4 7" id="KW-0808">Transferase</keyword>
<name>A0A5C8ZPV4_9GAMM</name>
<feature type="domain" description="Glycosyl transferase family 28 C-terminal" evidence="6">
    <location>
        <begin position="1"/>
        <end position="143"/>
    </location>
</feature>
<evidence type="ECO:0000256" key="3">
    <source>
        <dbReference type="ARBA" id="ARBA00022676"/>
    </source>
</evidence>
<evidence type="ECO:0000313" key="8">
    <source>
        <dbReference type="Proteomes" id="UP000321933"/>
    </source>
</evidence>
<dbReference type="Gene3D" id="3.40.50.2000">
    <property type="entry name" value="Glycogen Phosphorylase B"/>
    <property type="match status" value="1"/>
</dbReference>
<comment type="similarity">
    <text evidence="2">Belongs to the glycosyltransferase 28 family.</text>
</comment>
<dbReference type="GO" id="GO:0016758">
    <property type="term" value="F:hexosyltransferase activity"/>
    <property type="evidence" value="ECO:0007669"/>
    <property type="project" value="InterPro"/>
</dbReference>
<dbReference type="AlphaFoldDB" id="A0A5C8ZPV4"/>
<dbReference type="PANTHER" id="PTHR12867:SF6">
    <property type="entry name" value="N-ACETYLGLUCOSAMINYLDIPHOSPHODOLICHOL N-ACETYLGLUCOSAMINYLTRANSFERASE"/>
    <property type="match status" value="1"/>
</dbReference>
<keyword evidence="5" id="KW-0256">Endoplasmic reticulum</keyword>
<evidence type="ECO:0000256" key="5">
    <source>
        <dbReference type="ARBA" id="ARBA00022824"/>
    </source>
</evidence>
<evidence type="ECO:0000256" key="1">
    <source>
        <dbReference type="ARBA" id="ARBA00004240"/>
    </source>
</evidence>
<dbReference type="SUPFAM" id="SSF53756">
    <property type="entry name" value="UDP-Glycosyltransferase/glycogen phosphorylase"/>
    <property type="match status" value="1"/>
</dbReference>
<gene>
    <name evidence="7" type="ORF">FVW59_14090</name>
</gene>
<dbReference type="GO" id="GO:0006488">
    <property type="term" value="P:dolichol-linked oligosaccharide biosynthetic process"/>
    <property type="evidence" value="ECO:0007669"/>
    <property type="project" value="InterPro"/>
</dbReference>
<dbReference type="PANTHER" id="PTHR12867">
    <property type="entry name" value="GLYCOSYL TRANSFERASE-RELATED"/>
    <property type="match status" value="1"/>
</dbReference>
<evidence type="ECO:0000313" key="7">
    <source>
        <dbReference type="EMBL" id="TXS90468.1"/>
    </source>
</evidence>
<evidence type="ECO:0000259" key="6">
    <source>
        <dbReference type="Pfam" id="PF04101"/>
    </source>
</evidence>
<dbReference type="Proteomes" id="UP000321933">
    <property type="component" value="Unassembled WGS sequence"/>
</dbReference>
<dbReference type="Pfam" id="PF04101">
    <property type="entry name" value="Glyco_tran_28_C"/>
    <property type="match status" value="1"/>
</dbReference>
<dbReference type="InterPro" id="IPR007235">
    <property type="entry name" value="Glyco_trans_28_C"/>
</dbReference>
<keyword evidence="3" id="KW-0328">Glycosyltransferase</keyword>
<protein>
    <submittedName>
        <fullName evidence="7">Glucuronosyltransferase</fullName>
    </submittedName>
</protein>
<comment type="subcellular location">
    <subcellularLocation>
        <location evidence="1">Endoplasmic reticulum</location>
    </subcellularLocation>
</comment>
<dbReference type="OrthoDB" id="7186565at2"/>